<feature type="transmembrane region" description="Helical" evidence="1">
    <location>
        <begin position="40"/>
        <end position="66"/>
    </location>
</feature>
<dbReference type="Proteomes" id="UP001589608">
    <property type="component" value="Unassembled WGS sequence"/>
</dbReference>
<keyword evidence="1" id="KW-0812">Transmembrane</keyword>
<keyword evidence="1" id="KW-0472">Membrane</keyword>
<evidence type="ECO:0000313" key="3">
    <source>
        <dbReference type="Proteomes" id="UP001589608"/>
    </source>
</evidence>
<keyword evidence="3" id="KW-1185">Reference proteome</keyword>
<gene>
    <name evidence="2" type="ORF">ACFFTR_46590</name>
</gene>
<reference evidence="2 3" key="1">
    <citation type="submission" date="2024-09" db="EMBL/GenBank/DDBJ databases">
        <authorList>
            <person name="Sun Q."/>
            <person name="Mori K."/>
        </authorList>
    </citation>
    <scope>NUCLEOTIDE SEQUENCE [LARGE SCALE GENOMIC DNA]</scope>
    <source>
        <strain evidence="2 3">JCM 3307</strain>
    </source>
</reference>
<name>A0ABV5MNY9_9ACTN</name>
<feature type="transmembrane region" description="Helical" evidence="1">
    <location>
        <begin position="78"/>
        <end position="100"/>
    </location>
</feature>
<dbReference type="RefSeq" id="WP_223098654.1">
    <property type="nucleotide sequence ID" value="NZ_CP061913.1"/>
</dbReference>
<comment type="caution">
    <text evidence="2">The sequence shown here is derived from an EMBL/GenBank/DDBJ whole genome shotgun (WGS) entry which is preliminary data.</text>
</comment>
<proteinExistence type="predicted"/>
<keyword evidence="1" id="KW-1133">Transmembrane helix</keyword>
<evidence type="ECO:0000256" key="1">
    <source>
        <dbReference type="SAM" id="Phobius"/>
    </source>
</evidence>
<organism evidence="2 3">
    <name type="scientific">Dactylosporangium vinaceum</name>
    <dbReference type="NCBI Taxonomy" id="53362"/>
    <lineage>
        <taxon>Bacteria</taxon>
        <taxon>Bacillati</taxon>
        <taxon>Actinomycetota</taxon>
        <taxon>Actinomycetes</taxon>
        <taxon>Micromonosporales</taxon>
        <taxon>Micromonosporaceae</taxon>
        <taxon>Dactylosporangium</taxon>
    </lineage>
</organism>
<accession>A0ABV5MNY9</accession>
<sequence length="281" mass="28015">MTEPAVDAWRPARAVFVAAFALVLLFLTLFSAYGHVPGPAVAALVLPAVLTPTLIAGAAVGVLAVGRFAADAGVRGRLLHGALGGLPVGLLAMGGMLMAYHSGPSVAYVAVTVAVAGALGGLAAAAHPVSAVAAGAAGGVLASAIGLLVAYFQNDLVDLFGNEETVGSMADASYRLQLTGSIVGGIAAGALAFGYLRRTGLALPWPTYPFAGAIPGLLTLGAALIGWIGGLPLSSAVAKESEFDAAIIANRLPEQVNHGLILLFAGAFVAMILVGRTIKRS</sequence>
<protein>
    <submittedName>
        <fullName evidence="2">Uncharacterized protein</fullName>
    </submittedName>
</protein>
<evidence type="ECO:0000313" key="2">
    <source>
        <dbReference type="EMBL" id="MFB9450591.1"/>
    </source>
</evidence>
<feature type="transmembrane region" description="Helical" evidence="1">
    <location>
        <begin position="172"/>
        <end position="196"/>
    </location>
</feature>
<feature type="transmembrane region" description="Helical" evidence="1">
    <location>
        <begin position="208"/>
        <end position="229"/>
    </location>
</feature>
<feature type="transmembrane region" description="Helical" evidence="1">
    <location>
        <begin position="106"/>
        <end position="125"/>
    </location>
</feature>
<feature type="transmembrane region" description="Helical" evidence="1">
    <location>
        <begin position="132"/>
        <end position="152"/>
    </location>
</feature>
<feature type="transmembrane region" description="Helical" evidence="1">
    <location>
        <begin position="260"/>
        <end position="278"/>
    </location>
</feature>
<feature type="transmembrane region" description="Helical" evidence="1">
    <location>
        <begin position="12"/>
        <end position="34"/>
    </location>
</feature>
<dbReference type="EMBL" id="JBHMCA010000082">
    <property type="protein sequence ID" value="MFB9450591.1"/>
    <property type="molecule type" value="Genomic_DNA"/>
</dbReference>